<gene>
    <name evidence="3" type="ORF">A2W05_03140</name>
</gene>
<feature type="domain" description="Chromosomal replication initiator DnaA C-terminal" evidence="1">
    <location>
        <begin position="221"/>
        <end position="289"/>
    </location>
</feature>
<evidence type="ECO:0000259" key="2">
    <source>
        <dbReference type="SMART" id="SM01321"/>
    </source>
</evidence>
<reference evidence="3 4" key="1">
    <citation type="journal article" date="2016" name="Nat. Commun.">
        <title>Thousands of microbial genomes shed light on interconnected biogeochemical processes in an aquifer system.</title>
        <authorList>
            <person name="Anantharaman K."/>
            <person name="Brown C.T."/>
            <person name="Hug L.A."/>
            <person name="Sharon I."/>
            <person name="Castelle C.J."/>
            <person name="Probst A.J."/>
            <person name="Thomas B.C."/>
            <person name="Singh A."/>
            <person name="Wilkins M.J."/>
            <person name="Karaoz U."/>
            <person name="Brodie E.L."/>
            <person name="Williams K.H."/>
            <person name="Hubbard S.S."/>
            <person name="Banfield J.F."/>
        </authorList>
    </citation>
    <scope>NUCLEOTIDE SEQUENCE [LARGE SCALE GENOMIC DNA]</scope>
</reference>
<dbReference type="AlphaFoldDB" id="A0A1F7RNA2"/>
<dbReference type="PANTHER" id="PTHR34322">
    <property type="entry name" value="TRANSPOSASE, Y1_TNP DOMAIN-CONTAINING"/>
    <property type="match status" value="1"/>
</dbReference>
<dbReference type="InterPro" id="IPR036515">
    <property type="entry name" value="Transposase_17_sf"/>
</dbReference>
<comment type="caution">
    <text evidence="3">The sequence shown here is derived from an EMBL/GenBank/DDBJ whole genome shotgun (WGS) entry which is preliminary data.</text>
</comment>
<name>A0A1F7RNA2_9BACT</name>
<dbReference type="SUPFAM" id="SSF143422">
    <property type="entry name" value="Transposase IS200-like"/>
    <property type="match status" value="1"/>
</dbReference>
<dbReference type="GO" id="GO:0006270">
    <property type="term" value="P:DNA replication initiation"/>
    <property type="evidence" value="ECO:0007669"/>
    <property type="project" value="InterPro"/>
</dbReference>
<dbReference type="Gene3D" id="3.30.70.1290">
    <property type="entry name" value="Transposase IS200-like"/>
    <property type="match status" value="1"/>
</dbReference>
<dbReference type="InterPro" id="IPR013159">
    <property type="entry name" value="DnaA_C"/>
</dbReference>
<dbReference type="CDD" id="cd06571">
    <property type="entry name" value="Bac_DnaA_C"/>
    <property type="match status" value="1"/>
</dbReference>
<dbReference type="Gene3D" id="1.10.1750.10">
    <property type="match status" value="1"/>
</dbReference>
<dbReference type="InterPro" id="IPR002686">
    <property type="entry name" value="Transposase_17"/>
</dbReference>
<evidence type="ECO:0000259" key="1">
    <source>
        <dbReference type="SMART" id="SM00760"/>
    </source>
</evidence>
<dbReference type="PANTHER" id="PTHR34322:SF2">
    <property type="entry name" value="TRANSPOSASE IS200-LIKE DOMAIN-CONTAINING PROTEIN"/>
    <property type="match status" value="1"/>
</dbReference>
<dbReference type="SMART" id="SM01321">
    <property type="entry name" value="Y1_Tnp"/>
    <property type="match status" value="1"/>
</dbReference>
<protein>
    <submittedName>
        <fullName evidence="3">Transposase</fullName>
    </submittedName>
</protein>
<dbReference type="Proteomes" id="UP000178797">
    <property type="component" value="Unassembled WGS sequence"/>
</dbReference>
<organism evidence="3 4">
    <name type="scientific">Candidatus Schekmanbacteria bacterium RBG_16_38_10</name>
    <dbReference type="NCBI Taxonomy" id="1817879"/>
    <lineage>
        <taxon>Bacteria</taxon>
        <taxon>Candidatus Schekmaniibacteriota</taxon>
    </lineage>
</organism>
<dbReference type="InterPro" id="IPR010921">
    <property type="entry name" value="Trp_repressor/repl_initiator"/>
</dbReference>
<accession>A0A1F7RNA2</accession>
<dbReference type="SMART" id="SM00760">
    <property type="entry name" value="Bac_DnaA_C"/>
    <property type="match status" value="1"/>
</dbReference>
<feature type="domain" description="Transposase IS200-like" evidence="2">
    <location>
        <begin position="9"/>
        <end position="123"/>
    </location>
</feature>
<dbReference type="GO" id="GO:0043565">
    <property type="term" value="F:sequence-specific DNA binding"/>
    <property type="evidence" value="ECO:0007669"/>
    <property type="project" value="InterPro"/>
</dbReference>
<dbReference type="GO" id="GO:0006275">
    <property type="term" value="P:regulation of DNA replication"/>
    <property type="evidence" value="ECO:0007669"/>
    <property type="project" value="InterPro"/>
</dbReference>
<sequence length="299" mass="34459">MARKPRLHYVGALYHVMVRGNGGQDIFADDEDRCRFYLLLHEGREKFGHRIHAFCLMDNHVHLAIQVGEKPLSRIMQHLCFRYTQWVNSRQKKVGHLFQGRYKALVVDADVYLAALVRYIHLNPVRAKIVQGPEEYQWSGHRAYIGQETLPWLTTEWVLSQFGQRTKTAMSRYCDFVQHGKKEGHRQEFHEGTSGGRILGDDSFAGRAYEKSEQCDEKAETLDEIIERVGKEYGLTETEMVAAGRQRYPAEARGMIAYLVREAAGLSLTELGRRMKRDVSTLSLAADKIMCNQIIRIKE</sequence>
<dbReference type="Pfam" id="PF08299">
    <property type="entry name" value="Bac_DnaA_C"/>
    <property type="match status" value="1"/>
</dbReference>
<dbReference type="SUPFAM" id="SSF48295">
    <property type="entry name" value="TrpR-like"/>
    <property type="match status" value="1"/>
</dbReference>
<evidence type="ECO:0000313" key="3">
    <source>
        <dbReference type="EMBL" id="OGL42800.1"/>
    </source>
</evidence>
<dbReference type="GO" id="GO:0006313">
    <property type="term" value="P:DNA transposition"/>
    <property type="evidence" value="ECO:0007669"/>
    <property type="project" value="InterPro"/>
</dbReference>
<dbReference type="EMBL" id="MGDE01000255">
    <property type="protein sequence ID" value="OGL42800.1"/>
    <property type="molecule type" value="Genomic_DNA"/>
</dbReference>
<dbReference type="Pfam" id="PF01797">
    <property type="entry name" value="Y1_Tnp"/>
    <property type="match status" value="1"/>
</dbReference>
<proteinExistence type="predicted"/>
<dbReference type="GO" id="GO:0004803">
    <property type="term" value="F:transposase activity"/>
    <property type="evidence" value="ECO:0007669"/>
    <property type="project" value="InterPro"/>
</dbReference>
<evidence type="ECO:0000313" key="4">
    <source>
        <dbReference type="Proteomes" id="UP000178797"/>
    </source>
</evidence>
<dbReference type="GO" id="GO:0005524">
    <property type="term" value="F:ATP binding"/>
    <property type="evidence" value="ECO:0007669"/>
    <property type="project" value="InterPro"/>
</dbReference>